<proteinExistence type="predicted"/>
<dbReference type="CDD" id="cd00590">
    <property type="entry name" value="RRM_SF"/>
    <property type="match status" value="1"/>
</dbReference>
<sequence length="855" mass="92385">MSADEVKYMVEQLDIERRLLLDRCAAAQTHARIAGPMQPFPPFGGPQIMVAGPYPVNQFGQGPRNPTLIAPTMPMADRHGRESLVSNGPRSVIDQRGPRGTSSNQPYRQPGGYNGMSTPRQPNGRQHIPPAPPGNDGFRPQGPSNSSQEGQAGPSNRDSISNNSTRQCPEKTFMGSPSGNASMREPLEMYQASPHRPLSSKLTNRVTSTPMPYIPFHIQSTNGHCSSPSSCHPNSFNLTSSLSPGRTFEQNVQRSLSSSNAFHTTRVLPRPSTNFQGPSNDARVLSTSRQPIFEPKLVPNSHNSSMTMWYVPRTDTSNRNARTVHVNRINKDMFLNHVLKVELERYGVIENIHFLPSGSCFVLFTEPVSAERAIRDCNGRNLFGYTLKVSEPIGATRARSGSDASRASQNYHNGGSHSSRRDSEAHPHRMSNRTSATYSYDPARTRNPSAGTHMIGSSPNRRDRGLCDKQLGSHLHASLTEISQHSNALTRYDQHNSTSLEDIANIFNNKKKAKQTPDTKTFTHQAVPQAGSMVKKENVGPRKRATPSRTFKHTKANKKGSKQNTSAHPTPTASPMKPSSAANAKKFSVLSLSVTTQKVEKLHALTVNGSQKGPNKSNKSGKKGSDSSKSGGSFSTDATFEAVSSPTESAPSPLSNISGRTHSLAIEKASIKRSQSAADLPGHASGQHVVTQSKGNKGKKYRGPKNEAKTINGSVDLQVRKSIPGKPQAAKTQKAKKPDPSATGHSKKSSTTSTASKASKKKDDTPSGKSRTTDQSPTSASGSIKQTVKTEFHSPSLNDHEWPSLEPAKPPFVAADCKLPPPVMGPLMAAAKDAKKKPAVPTVAVPRAFETRPQP</sequence>
<feature type="compositionally biased region" description="Low complexity" evidence="2">
    <location>
        <begin position="396"/>
        <end position="408"/>
    </location>
</feature>
<feature type="compositionally biased region" description="Low complexity" evidence="2">
    <location>
        <begin position="608"/>
        <end position="618"/>
    </location>
</feature>
<evidence type="ECO:0000313" key="4">
    <source>
        <dbReference type="EMBL" id="KAK2627103.1"/>
    </source>
</evidence>
<gene>
    <name evidence="4" type="ORF">QTJ16_003069</name>
</gene>
<accession>A0AAD9T1H7</accession>
<feature type="compositionally biased region" description="Polar residues" evidence="2">
    <location>
        <begin position="446"/>
        <end position="459"/>
    </location>
</feature>
<feature type="compositionally biased region" description="Polar residues" evidence="2">
    <location>
        <begin position="516"/>
        <end position="526"/>
    </location>
</feature>
<evidence type="ECO:0000256" key="2">
    <source>
        <dbReference type="SAM" id="MobiDB-lite"/>
    </source>
</evidence>
<dbReference type="PROSITE" id="PS50102">
    <property type="entry name" value="RRM"/>
    <property type="match status" value="1"/>
</dbReference>
<feature type="region of interest" description="Disordered" evidence="2">
    <location>
        <begin position="396"/>
        <end position="467"/>
    </location>
</feature>
<feature type="compositionally biased region" description="Polar residues" evidence="2">
    <location>
        <begin position="142"/>
        <end position="167"/>
    </location>
</feature>
<feature type="compositionally biased region" description="Basic and acidic residues" evidence="2">
    <location>
        <begin position="788"/>
        <end position="803"/>
    </location>
</feature>
<dbReference type="InterPro" id="IPR000504">
    <property type="entry name" value="RRM_dom"/>
</dbReference>
<feature type="region of interest" description="Disordered" evidence="2">
    <location>
        <begin position="511"/>
        <end position="582"/>
    </location>
</feature>
<feature type="compositionally biased region" description="Polar residues" evidence="2">
    <location>
        <begin position="115"/>
        <end position="124"/>
    </location>
</feature>
<comment type="caution">
    <text evidence="4">The sequence shown here is derived from an EMBL/GenBank/DDBJ whole genome shotgun (WGS) entry which is preliminary data.</text>
</comment>
<organism evidence="4 5">
    <name type="scientific">Diplocarpon rosae</name>
    <dbReference type="NCBI Taxonomy" id="946125"/>
    <lineage>
        <taxon>Eukaryota</taxon>
        <taxon>Fungi</taxon>
        <taxon>Dikarya</taxon>
        <taxon>Ascomycota</taxon>
        <taxon>Pezizomycotina</taxon>
        <taxon>Leotiomycetes</taxon>
        <taxon>Helotiales</taxon>
        <taxon>Drepanopezizaceae</taxon>
        <taxon>Diplocarpon</taxon>
    </lineage>
</organism>
<keyword evidence="5" id="KW-1185">Reference proteome</keyword>
<dbReference type="Gene3D" id="3.30.70.330">
    <property type="match status" value="1"/>
</dbReference>
<feature type="domain" description="RRM" evidence="3">
    <location>
        <begin position="322"/>
        <end position="394"/>
    </location>
</feature>
<feature type="compositionally biased region" description="Basic residues" evidence="2">
    <location>
        <begin position="541"/>
        <end position="561"/>
    </location>
</feature>
<dbReference type="SMART" id="SM00360">
    <property type="entry name" value="RRM"/>
    <property type="match status" value="1"/>
</dbReference>
<keyword evidence="1" id="KW-0694">RNA-binding</keyword>
<evidence type="ECO:0000256" key="1">
    <source>
        <dbReference type="PROSITE-ProRule" id="PRU00176"/>
    </source>
</evidence>
<feature type="compositionally biased region" description="Polar residues" evidence="2">
    <location>
        <begin position="767"/>
        <end position="787"/>
    </location>
</feature>
<dbReference type="AlphaFoldDB" id="A0AAD9T1H7"/>
<feature type="compositionally biased region" description="Polar residues" evidence="2">
    <location>
        <begin position="562"/>
        <end position="573"/>
    </location>
</feature>
<dbReference type="GO" id="GO:0003723">
    <property type="term" value="F:RNA binding"/>
    <property type="evidence" value="ECO:0007669"/>
    <property type="project" value="UniProtKB-UniRule"/>
</dbReference>
<dbReference type="Pfam" id="PF00076">
    <property type="entry name" value="RRM_1"/>
    <property type="match status" value="1"/>
</dbReference>
<evidence type="ECO:0000313" key="5">
    <source>
        <dbReference type="Proteomes" id="UP001285354"/>
    </source>
</evidence>
<name>A0AAD9T1H7_9HELO</name>
<dbReference type="SUPFAM" id="SSF54928">
    <property type="entry name" value="RNA-binding domain, RBD"/>
    <property type="match status" value="1"/>
</dbReference>
<protein>
    <recommendedName>
        <fullName evidence="3">RRM domain-containing protein</fullName>
    </recommendedName>
</protein>
<evidence type="ECO:0000259" key="3">
    <source>
        <dbReference type="PROSITE" id="PS50102"/>
    </source>
</evidence>
<dbReference type="InterPro" id="IPR035979">
    <property type="entry name" value="RBD_domain_sf"/>
</dbReference>
<dbReference type="Proteomes" id="UP001285354">
    <property type="component" value="Unassembled WGS sequence"/>
</dbReference>
<feature type="region of interest" description="Disordered" evidence="2">
    <location>
        <begin position="79"/>
        <end position="181"/>
    </location>
</feature>
<reference evidence="4" key="1">
    <citation type="submission" date="2023-06" db="EMBL/GenBank/DDBJ databases">
        <title>Draft genome of Marssonina rosae.</title>
        <authorList>
            <person name="Cheng Q."/>
        </authorList>
    </citation>
    <scope>NUCLEOTIDE SEQUENCE</scope>
    <source>
        <strain evidence="4">R4</strain>
    </source>
</reference>
<feature type="region of interest" description="Disordered" evidence="2">
    <location>
        <begin position="604"/>
        <end position="813"/>
    </location>
</feature>
<dbReference type="EMBL" id="JAUBYV010000004">
    <property type="protein sequence ID" value="KAK2627103.1"/>
    <property type="molecule type" value="Genomic_DNA"/>
</dbReference>
<dbReference type="InterPro" id="IPR012677">
    <property type="entry name" value="Nucleotide-bd_a/b_plait_sf"/>
</dbReference>
<feature type="compositionally biased region" description="Polar residues" evidence="2">
    <location>
        <begin position="636"/>
        <end position="661"/>
    </location>
</feature>